<dbReference type="AlphaFoldDB" id="A0A8S0SU18"/>
<dbReference type="InterPro" id="IPR003305">
    <property type="entry name" value="CenC_carb-bd"/>
</dbReference>
<dbReference type="Gene3D" id="3.20.20.80">
    <property type="entry name" value="Glycosidases"/>
    <property type="match status" value="2"/>
</dbReference>
<organism evidence="8 9">
    <name type="scientific">Olea europaea subsp. europaea</name>
    <dbReference type="NCBI Taxonomy" id="158383"/>
    <lineage>
        <taxon>Eukaryota</taxon>
        <taxon>Viridiplantae</taxon>
        <taxon>Streptophyta</taxon>
        <taxon>Embryophyta</taxon>
        <taxon>Tracheophyta</taxon>
        <taxon>Spermatophyta</taxon>
        <taxon>Magnoliopsida</taxon>
        <taxon>eudicotyledons</taxon>
        <taxon>Gunneridae</taxon>
        <taxon>Pentapetalae</taxon>
        <taxon>asterids</taxon>
        <taxon>lamiids</taxon>
        <taxon>Lamiales</taxon>
        <taxon>Oleaceae</taxon>
        <taxon>Oleeae</taxon>
        <taxon>Olea</taxon>
    </lineage>
</organism>
<evidence type="ECO:0000256" key="1">
    <source>
        <dbReference type="ARBA" id="ARBA00007495"/>
    </source>
</evidence>
<keyword evidence="5" id="KW-0624">Polysaccharide degradation</keyword>
<evidence type="ECO:0000256" key="4">
    <source>
        <dbReference type="ARBA" id="ARBA00023277"/>
    </source>
</evidence>
<evidence type="ECO:0000313" key="8">
    <source>
        <dbReference type="EMBL" id="CAA2994950.1"/>
    </source>
</evidence>
<dbReference type="Pfam" id="PF02018">
    <property type="entry name" value="CBM_4_9"/>
    <property type="match status" value="1"/>
</dbReference>
<dbReference type="InterPro" id="IPR001000">
    <property type="entry name" value="GH10_dom"/>
</dbReference>
<feature type="domain" description="GH10" evidence="7">
    <location>
        <begin position="230"/>
        <end position="461"/>
    </location>
</feature>
<dbReference type="PANTHER" id="PTHR31490:SF80">
    <property type="entry name" value="ENDO-1,4-BETA-XYLANASE A-LIKE ISOFORM X1"/>
    <property type="match status" value="1"/>
</dbReference>
<evidence type="ECO:0000259" key="7">
    <source>
        <dbReference type="PROSITE" id="PS51760"/>
    </source>
</evidence>
<keyword evidence="4" id="KW-0119">Carbohydrate metabolism</keyword>
<keyword evidence="6" id="KW-0732">Signal</keyword>
<dbReference type="PANTHER" id="PTHR31490">
    <property type="entry name" value="GLYCOSYL HYDROLASE"/>
    <property type="match status" value="1"/>
</dbReference>
<sequence length="858" mass="98987">MCTMRGFVHYEILVVLCSVLVAGYAACESGCGSSYDYSANIECLAEPLPPQYGGGIVENPTFDSGLNGWTAFGKGEIGIEKSKENKFIVATSRSLPNDSFSQNFHIKKDRPYTFSAWVQISEGKETVAAFLKIPDQESIVIGSVVAKSGCWSMLKGGFTIDQKMTAQLYFLSNNTRVELWLDNVSLKPFTKEQWSKQQKKSIEEVRKRKIRIHAYSREGKKLHGVNITINQTRPLFLLGCSTAKRILDIKAYQEWFTPRFTAASFNNEMKWYYTEELQNQENYTVLDGMISLLKNHRISIRGHNILWDKPNMNMDWVRNLTRQELLAAAVRRMGSLMSRYSGDIFQWDVVNENLHFSYYEDRLGPNASAMFYKIAQALDPQATMFLNEYSTLEKPLDMEAIPSKYVERIRQIRSFPGNENMVIGIGLQSHFKLRPNISYIRSSLDVLGATKMPIWLTEFDVIRGPQQVRKRKIRIHVYSREGKKLHGVNITINQTRPLFLLGCSTAKRILDIKAYQEWFTPRFTAASFNNEMKWYYTEELQNQENYTVLDGMISLLKNHRISIRGHNILWDKPNMNMDWVRNLTRQELLAAAVRRMGSLMSRYSGDIFQWDVVNENLHFSYYEDRLGPNASAMFYKIAQALDPQATMFLNEYSTLEKPLDMEAIPSKYVERIRQIRSFPGNENMVIGIGLQSHFILRPNISYIRSSLDVLGATKMPIWLTEFDVIRGPQQLIQFEEILREVYSHPAVEGMIIWSGWNSGCSEECIKVMKNRTERCLQICLTDNNFKNLPAGDLVDKLIQEWKTTNVQGFTNEHGVYEHRVFHGEYTAIFSHPPTSLNVTKQFNVTNDNTEPLDVKIYL</sequence>
<dbReference type="Gramene" id="OE9A071714T1">
    <property type="protein sequence ID" value="OE9A071714C1"/>
    <property type="gene ID" value="OE9A071714"/>
</dbReference>
<feature type="signal peptide" evidence="6">
    <location>
        <begin position="1"/>
        <end position="27"/>
    </location>
</feature>
<reference evidence="8 9" key="1">
    <citation type="submission" date="2019-12" db="EMBL/GenBank/DDBJ databases">
        <authorList>
            <person name="Alioto T."/>
            <person name="Alioto T."/>
            <person name="Gomez Garrido J."/>
        </authorList>
    </citation>
    <scope>NUCLEOTIDE SEQUENCE [LARGE SCALE GENOMIC DNA]</scope>
</reference>
<dbReference type="SUPFAM" id="SSF49785">
    <property type="entry name" value="Galactose-binding domain-like"/>
    <property type="match status" value="1"/>
</dbReference>
<keyword evidence="3" id="KW-0378">Hydrolase</keyword>
<dbReference type="InterPro" id="IPR008979">
    <property type="entry name" value="Galactose-bd-like_sf"/>
</dbReference>
<proteinExistence type="inferred from homology"/>
<keyword evidence="9" id="KW-1185">Reference proteome</keyword>
<keyword evidence="2" id="KW-0677">Repeat</keyword>
<dbReference type="PROSITE" id="PS51760">
    <property type="entry name" value="GH10_2"/>
    <property type="match status" value="2"/>
</dbReference>
<evidence type="ECO:0000256" key="6">
    <source>
        <dbReference type="SAM" id="SignalP"/>
    </source>
</evidence>
<name>A0A8S0SU18_OLEEU</name>
<dbReference type="SUPFAM" id="SSF51445">
    <property type="entry name" value="(Trans)glycosidases"/>
    <property type="match status" value="2"/>
</dbReference>
<dbReference type="Gene3D" id="2.60.120.260">
    <property type="entry name" value="Galactose-binding domain-like"/>
    <property type="match status" value="1"/>
</dbReference>
<dbReference type="OrthoDB" id="3055998at2759"/>
<accession>A0A8S0SU18</accession>
<feature type="chain" id="PRO_5035775971" evidence="6">
    <location>
        <begin position="28"/>
        <end position="858"/>
    </location>
</feature>
<dbReference type="EMBL" id="CACTIH010005486">
    <property type="protein sequence ID" value="CAA2994950.1"/>
    <property type="molecule type" value="Genomic_DNA"/>
</dbReference>
<dbReference type="GO" id="GO:0031176">
    <property type="term" value="F:endo-1,4-beta-xylanase activity"/>
    <property type="evidence" value="ECO:0007669"/>
    <property type="project" value="UniProtKB-ARBA"/>
</dbReference>
<dbReference type="InterPro" id="IPR017853">
    <property type="entry name" value="GH"/>
</dbReference>
<comment type="similarity">
    <text evidence="1">Belongs to the glycosyl hydrolase 10 (cellulase F) family.</text>
</comment>
<evidence type="ECO:0000256" key="5">
    <source>
        <dbReference type="ARBA" id="ARBA00023326"/>
    </source>
</evidence>
<evidence type="ECO:0000256" key="3">
    <source>
        <dbReference type="ARBA" id="ARBA00022801"/>
    </source>
</evidence>
<evidence type="ECO:0000313" key="9">
    <source>
        <dbReference type="Proteomes" id="UP000594638"/>
    </source>
</evidence>
<dbReference type="InterPro" id="IPR044846">
    <property type="entry name" value="GH10"/>
</dbReference>
<dbReference type="Proteomes" id="UP000594638">
    <property type="component" value="Unassembled WGS sequence"/>
</dbReference>
<protein>
    <submittedName>
        <fullName evidence="8">Endo-1,4-beta-xylanase A-like</fullName>
    </submittedName>
</protein>
<comment type="caution">
    <text evidence="8">The sequence shown here is derived from an EMBL/GenBank/DDBJ whole genome shotgun (WGS) entry which is preliminary data.</text>
</comment>
<dbReference type="GO" id="GO:0000272">
    <property type="term" value="P:polysaccharide catabolic process"/>
    <property type="evidence" value="ECO:0007669"/>
    <property type="project" value="UniProtKB-KW"/>
</dbReference>
<gene>
    <name evidence="8" type="ORF">OLEA9_A071714</name>
</gene>
<dbReference type="SMART" id="SM00633">
    <property type="entry name" value="Glyco_10"/>
    <property type="match status" value="1"/>
</dbReference>
<feature type="domain" description="GH10" evidence="7">
    <location>
        <begin position="493"/>
        <end position="797"/>
    </location>
</feature>
<evidence type="ECO:0000256" key="2">
    <source>
        <dbReference type="ARBA" id="ARBA00022737"/>
    </source>
</evidence>
<dbReference type="Pfam" id="PF00331">
    <property type="entry name" value="Glyco_hydro_10"/>
    <property type="match status" value="2"/>
</dbReference>